<gene>
    <name evidence="5" type="ORF">QBC47DRAFT_463770</name>
</gene>
<dbReference type="Proteomes" id="UP001239445">
    <property type="component" value="Unassembled WGS sequence"/>
</dbReference>
<evidence type="ECO:0000313" key="5">
    <source>
        <dbReference type="EMBL" id="KAK1751668.1"/>
    </source>
</evidence>
<keyword evidence="2 5" id="KW-0863">Zinc-finger</keyword>
<name>A0AAJ0B767_9PEZI</name>
<dbReference type="Pfam" id="PF13824">
    <property type="entry name" value="zf-Mss51"/>
    <property type="match status" value="1"/>
</dbReference>
<protein>
    <submittedName>
        <fullName evidence="5">Zinc-finger of mitochondrial splicing suppressor 51-domain-containing protein</fullName>
    </submittedName>
</protein>
<dbReference type="PANTHER" id="PTHR28069:SF1">
    <property type="entry name" value="PROTEIN MSS51, MITOCHONDRIAL"/>
    <property type="match status" value="1"/>
</dbReference>
<dbReference type="InterPro" id="IPR032717">
    <property type="entry name" value="Mss51_Znf"/>
</dbReference>
<dbReference type="InterPro" id="IPR002893">
    <property type="entry name" value="Znf_MYND"/>
</dbReference>
<evidence type="ECO:0000256" key="3">
    <source>
        <dbReference type="ARBA" id="ARBA00022833"/>
    </source>
</evidence>
<keyword evidence="1" id="KW-0479">Metal-binding</keyword>
<keyword evidence="6" id="KW-1185">Reference proteome</keyword>
<dbReference type="GO" id="GO:0008270">
    <property type="term" value="F:zinc ion binding"/>
    <property type="evidence" value="ECO:0007669"/>
    <property type="project" value="UniProtKB-KW"/>
</dbReference>
<dbReference type="EMBL" id="MU839841">
    <property type="protein sequence ID" value="KAK1751668.1"/>
    <property type="molecule type" value="Genomic_DNA"/>
</dbReference>
<dbReference type="InterPro" id="IPR046824">
    <property type="entry name" value="Mss51-like_C"/>
</dbReference>
<evidence type="ECO:0000313" key="6">
    <source>
        <dbReference type="Proteomes" id="UP001239445"/>
    </source>
</evidence>
<keyword evidence="3" id="KW-0862">Zinc</keyword>
<organism evidence="5 6">
    <name type="scientific">Echria macrotheca</name>
    <dbReference type="NCBI Taxonomy" id="438768"/>
    <lineage>
        <taxon>Eukaryota</taxon>
        <taxon>Fungi</taxon>
        <taxon>Dikarya</taxon>
        <taxon>Ascomycota</taxon>
        <taxon>Pezizomycotina</taxon>
        <taxon>Sordariomycetes</taxon>
        <taxon>Sordariomycetidae</taxon>
        <taxon>Sordariales</taxon>
        <taxon>Schizotheciaceae</taxon>
        <taxon>Echria</taxon>
    </lineage>
</organism>
<dbReference type="Pfam" id="PF20179">
    <property type="entry name" value="MSS51_C"/>
    <property type="match status" value="1"/>
</dbReference>
<dbReference type="AlphaFoldDB" id="A0AAJ0B767"/>
<sequence length="496" mass="56290">MAPPTDLAVRSSLSSLCTRCSSRFVRQSRRPNGLLQAPPQRWLHSPTRTESFARLVPVVGPVPTAQSRRFSSSLAQRLFGGSRKSSQLENKATEKPVLAPNDLFHSFTNSPIPEIRRRAAFIRQHASCPHHEHHDSGAPAHVDFECPDCGIPVYCSKEHWADDYEAHLQICDTLRQINEDDHDLRSGRGFPEFEYAGPQIEEALVNMTNWDTFLYTRAFQAINDDRSMRQATRLLTYPITIASVLHELSPYDIKSGGRLTVEGLKSFSALRYTLHPPRSGGGQDVKGLRVEPPPVRIFILGARAESSLPRDAWIQLAHLFPRSKFHLIFIGPESMANRDDEFPLPPRTAVNPWGAVVEDRVWPTMKISTIVDYYHTIHKTSYFHPYDPYFDCFVLFHPGLGHPASSHEWEETLPLLLETKAPIIATGYTQADMERDIDWVNRTAAGEFDILLEPGENTFRSLRWDLNDMDPQDISAGNWGVWAFRGKRYEATHKSS</sequence>
<feature type="domain" description="MYND-type" evidence="4">
    <location>
        <begin position="125"/>
        <end position="171"/>
    </location>
</feature>
<comment type="caution">
    <text evidence="5">The sequence shown here is derived from an EMBL/GenBank/DDBJ whole genome shotgun (WGS) entry which is preliminary data.</text>
</comment>
<reference evidence="5" key="1">
    <citation type="submission" date="2023-06" db="EMBL/GenBank/DDBJ databases">
        <title>Genome-scale phylogeny and comparative genomics of the fungal order Sordariales.</title>
        <authorList>
            <consortium name="Lawrence Berkeley National Laboratory"/>
            <person name="Hensen N."/>
            <person name="Bonometti L."/>
            <person name="Westerberg I."/>
            <person name="Brannstrom I.O."/>
            <person name="Guillou S."/>
            <person name="Cros-Aarteil S."/>
            <person name="Calhoun S."/>
            <person name="Haridas S."/>
            <person name="Kuo A."/>
            <person name="Mondo S."/>
            <person name="Pangilinan J."/>
            <person name="Riley R."/>
            <person name="Labutti K."/>
            <person name="Andreopoulos B."/>
            <person name="Lipzen A."/>
            <person name="Chen C."/>
            <person name="Yanf M."/>
            <person name="Daum C."/>
            <person name="Ng V."/>
            <person name="Clum A."/>
            <person name="Steindorff A."/>
            <person name="Ohm R."/>
            <person name="Martin F."/>
            <person name="Silar P."/>
            <person name="Natvig D."/>
            <person name="Lalanne C."/>
            <person name="Gautier V."/>
            <person name="Ament-Velasquez S.L."/>
            <person name="Kruys A."/>
            <person name="Hutchinson M.I."/>
            <person name="Powell A.J."/>
            <person name="Barry K."/>
            <person name="Miller A.N."/>
            <person name="Grigoriev I.V."/>
            <person name="Debuchy R."/>
            <person name="Gladieux P."/>
            <person name="Thoren M.H."/>
            <person name="Johannesson H."/>
        </authorList>
    </citation>
    <scope>NUCLEOTIDE SEQUENCE</scope>
    <source>
        <strain evidence="5">PSN4</strain>
    </source>
</reference>
<dbReference type="PROSITE" id="PS01360">
    <property type="entry name" value="ZF_MYND_1"/>
    <property type="match status" value="1"/>
</dbReference>
<evidence type="ECO:0000259" key="4">
    <source>
        <dbReference type="PROSITE" id="PS01360"/>
    </source>
</evidence>
<accession>A0AAJ0B767</accession>
<dbReference type="SUPFAM" id="SSF144232">
    <property type="entry name" value="HIT/MYND zinc finger-like"/>
    <property type="match status" value="1"/>
</dbReference>
<evidence type="ECO:0000256" key="1">
    <source>
        <dbReference type="ARBA" id="ARBA00022723"/>
    </source>
</evidence>
<proteinExistence type="predicted"/>
<dbReference type="GO" id="GO:0005739">
    <property type="term" value="C:mitochondrion"/>
    <property type="evidence" value="ECO:0007669"/>
    <property type="project" value="GOC"/>
</dbReference>
<dbReference type="GO" id="GO:0033617">
    <property type="term" value="P:mitochondrial respiratory chain complex IV assembly"/>
    <property type="evidence" value="ECO:0007669"/>
    <property type="project" value="TreeGrafter"/>
</dbReference>
<evidence type="ECO:0000256" key="2">
    <source>
        <dbReference type="ARBA" id="ARBA00022771"/>
    </source>
</evidence>
<dbReference type="PANTHER" id="PTHR28069">
    <property type="entry name" value="GH20023P"/>
    <property type="match status" value="1"/>
</dbReference>